<gene>
    <name evidence="3" type="ordered locus">EROM_092050</name>
</gene>
<name>I7APM6_ENCRO</name>
<reference evidence="3" key="1">
    <citation type="journal article" date="2012" name="Proc. Natl. Acad. Sci. U.S.A.">
        <title>Gain and loss of multiple functionally related, horizontally transferred genes in the reduced genomes of two microsporidian parasites.</title>
        <authorList>
            <person name="Pombert J.-F."/>
            <person name="Selman M."/>
            <person name="Burki F."/>
            <person name="Bardell F.T."/>
            <person name="Farinelli L."/>
            <person name="Solter L.F."/>
            <person name="Whitman D.W."/>
            <person name="Weiss L.M."/>
            <person name="Corradi N."/>
            <person name="Keeling P.J."/>
        </authorList>
    </citation>
    <scope>NUCLEOTIDE SEQUENCE [LARGE SCALE GENOMIC DNA]</scope>
    <source>
        <strain evidence="3">SJ-2008</strain>
    </source>
</reference>
<dbReference type="HOGENOM" id="CLU_1948795_0_0_1"/>
<dbReference type="VEuPathDB" id="MicrosporidiaDB:EROM_092050"/>
<keyword evidence="2" id="KW-0472">Membrane</keyword>
<keyword evidence="2" id="KW-0812">Transmembrane</keyword>
<evidence type="ECO:0000313" key="3">
    <source>
        <dbReference type="EMBL" id="AFN83819.1"/>
    </source>
</evidence>
<dbReference type="Pfam" id="PF09591">
    <property type="entry name" value="DUF2463"/>
    <property type="match status" value="1"/>
</dbReference>
<evidence type="ECO:0000256" key="1">
    <source>
        <dbReference type="ARBA" id="ARBA00010346"/>
    </source>
</evidence>
<feature type="transmembrane region" description="Helical" evidence="2">
    <location>
        <begin position="86"/>
        <end position="113"/>
    </location>
</feature>
<keyword evidence="4" id="KW-1185">Reference proteome</keyword>
<keyword evidence="2" id="KW-1133">Transmembrane helix</keyword>
<proteinExistence type="inferred from homology"/>
<organism evidence="3 4">
    <name type="scientific">Encephalitozoon romaleae (strain SJ-2008)</name>
    <name type="common">Microsporidian parasite</name>
    <dbReference type="NCBI Taxonomy" id="1178016"/>
    <lineage>
        <taxon>Eukaryota</taxon>
        <taxon>Fungi</taxon>
        <taxon>Fungi incertae sedis</taxon>
        <taxon>Microsporidia</taxon>
        <taxon>Unikaryonidae</taxon>
        <taxon>Encephalitozoon</taxon>
    </lineage>
</organism>
<dbReference type="RefSeq" id="XP_009265316.1">
    <property type="nucleotide sequence ID" value="XM_009267041.1"/>
</dbReference>
<dbReference type="GeneID" id="20564429"/>
<comment type="similarity">
    <text evidence="1">Belongs to the UPF0328 family.</text>
</comment>
<sequence length="129" mass="14989">MIFPSLFVSFSYMLSVSCNLSPGSISLVDSNINILIYILILLRTTTSLILRINRSMFYSYPIVISAFLILLRSIREKYFSSKKRTLSSISVVFILILRFLIYLITARTCLIILRNQYKIQRLRTFLDSS</sequence>
<evidence type="ECO:0000256" key="2">
    <source>
        <dbReference type="SAM" id="Phobius"/>
    </source>
</evidence>
<protein>
    <submittedName>
        <fullName evidence="3">Uncharacterized protein</fullName>
    </submittedName>
</protein>
<dbReference type="KEGG" id="ero:EROM_092050"/>
<dbReference type="EMBL" id="CP003528">
    <property type="protein sequence ID" value="AFN83819.1"/>
    <property type="molecule type" value="Genomic_DNA"/>
</dbReference>
<evidence type="ECO:0000313" key="4">
    <source>
        <dbReference type="Proteomes" id="UP000010094"/>
    </source>
</evidence>
<dbReference type="InterPro" id="IPR019081">
    <property type="entry name" value="UPF0328"/>
</dbReference>
<dbReference type="OrthoDB" id="10662099at2759"/>
<dbReference type="AlphaFoldDB" id="I7APM6"/>
<feature type="transmembrane region" description="Helical" evidence="2">
    <location>
        <begin position="57"/>
        <end position="74"/>
    </location>
</feature>
<accession>I7APM6</accession>
<dbReference type="Proteomes" id="UP000010094">
    <property type="component" value="Chromosome IXc"/>
</dbReference>